<keyword evidence="2" id="KW-1003">Cell membrane</keyword>
<evidence type="ECO:0000256" key="3">
    <source>
        <dbReference type="ARBA" id="ARBA00022692"/>
    </source>
</evidence>
<comment type="subcellular location">
    <subcellularLocation>
        <location evidence="1">Cell membrane</location>
        <topology evidence="1">Multi-pass membrane protein</topology>
    </subcellularLocation>
</comment>
<dbReference type="PANTHER" id="PTHR30509:SF9">
    <property type="entry name" value="MULTIDRUG RESISTANCE PROTEIN MDTO"/>
    <property type="match status" value="1"/>
</dbReference>
<dbReference type="RefSeq" id="WP_184349096.1">
    <property type="nucleotide sequence ID" value="NZ_JACHJH010000003.1"/>
</dbReference>
<feature type="transmembrane region" description="Helical" evidence="8">
    <location>
        <begin position="79"/>
        <end position="112"/>
    </location>
</feature>
<dbReference type="EMBL" id="JACHJH010000003">
    <property type="protein sequence ID" value="MBB4893219.1"/>
    <property type="molecule type" value="Genomic_DNA"/>
</dbReference>
<keyword evidence="3 8" id="KW-0812">Transmembrane</keyword>
<evidence type="ECO:0000259" key="9">
    <source>
        <dbReference type="Pfam" id="PF13515"/>
    </source>
</evidence>
<feature type="domain" description="Integral membrane bound transporter" evidence="9">
    <location>
        <begin position="304"/>
        <end position="430"/>
    </location>
</feature>
<dbReference type="Proteomes" id="UP000556084">
    <property type="component" value="Unassembled WGS sequence"/>
</dbReference>
<comment type="caution">
    <text evidence="10">The sequence shown here is derived from an EMBL/GenBank/DDBJ whole genome shotgun (WGS) entry which is preliminary data.</text>
</comment>
<evidence type="ECO:0000313" key="11">
    <source>
        <dbReference type="Proteomes" id="UP000556084"/>
    </source>
</evidence>
<feature type="transmembrane region" description="Helical" evidence="8">
    <location>
        <begin position="149"/>
        <end position="173"/>
    </location>
</feature>
<evidence type="ECO:0000256" key="7">
    <source>
        <dbReference type="SAM" id="MobiDB-lite"/>
    </source>
</evidence>
<dbReference type="GO" id="GO:0005886">
    <property type="term" value="C:plasma membrane"/>
    <property type="evidence" value="ECO:0007669"/>
    <property type="project" value="UniProtKB-SubCell"/>
</dbReference>
<feature type="transmembrane region" description="Helical" evidence="8">
    <location>
        <begin position="124"/>
        <end position="143"/>
    </location>
</feature>
<evidence type="ECO:0000256" key="8">
    <source>
        <dbReference type="SAM" id="Phobius"/>
    </source>
</evidence>
<gene>
    <name evidence="10" type="ORF">FHS39_002250</name>
</gene>
<name>A0A7W7LN97_9ACTN</name>
<accession>A0A7W7LN97</accession>
<dbReference type="InterPro" id="IPR049453">
    <property type="entry name" value="Memb_transporter_dom"/>
</dbReference>
<protein>
    <recommendedName>
        <fullName evidence="9">Integral membrane bound transporter domain-containing protein</fullName>
    </recommendedName>
</protein>
<evidence type="ECO:0000256" key="6">
    <source>
        <dbReference type="ARBA" id="ARBA00043993"/>
    </source>
</evidence>
<keyword evidence="4 8" id="KW-1133">Transmembrane helix</keyword>
<evidence type="ECO:0000256" key="5">
    <source>
        <dbReference type="ARBA" id="ARBA00023136"/>
    </source>
</evidence>
<organism evidence="10 11">
    <name type="scientific">Streptomyces olivoverticillatus</name>
    <dbReference type="NCBI Taxonomy" id="66427"/>
    <lineage>
        <taxon>Bacteria</taxon>
        <taxon>Bacillati</taxon>
        <taxon>Actinomycetota</taxon>
        <taxon>Actinomycetes</taxon>
        <taxon>Kitasatosporales</taxon>
        <taxon>Streptomycetaceae</taxon>
        <taxon>Streptomyces</taxon>
    </lineage>
</organism>
<feature type="region of interest" description="Disordered" evidence="7">
    <location>
        <begin position="254"/>
        <end position="278"/>
    </location>
</feature>
<keyword evidence="5 8" id="KW-0472">Membrane</keyword>
<sequence>MAKPCPVRPLPLRGLLRLNRPADIWPKPALSAAAAMAAADAVLLTLDRLDLALYTAAGALCALYGHDRPYAARARTVAWVVLGTVAGVGAALTAAALVSSAVVLVLLASLVAAAHKMLCDAARVGPPGNIVLTFVTSTAFFVPQRAADVPAHLGLVLAAGTAAWLICMAPALVRPDGPERIATARALEAAARLPGAEPHATAAAVGAARRALACSPARTSTLAPFVARAEAALSAAGNGPDEAERLRSWARTLRRGGPLPKDVPAARPEPTAPKPGGARTVLARLRPGSPLLPVGARVAVGAALAGWTSLALGSAHPYWAVVTAASVCQANTTLSWQRGVQRVVGNLVGLAVFTALLPVARTGQIALVLTALALQIGAEASMARNYWLGSVCVTPMALLLGEFGGPHPAAGLAGDRWTDTLVGVTLSLAVCVLVTNRRAAGRVETALHRARLAREAGHSREQLTAALVELREAADVAAGEWWQPALPEDRVAQEEREGHRALAALVTTA</sequence>
<keyword evidence="11" id="KW-1185">Reference proteome</keyword>
<proteinExistence type="inferred from homology"/>
<evidence type="ECO:0000256" key="1">
    <source>
        <dbReference type="ARBA" id="ARBA00004651"/>
    </source>
</evidence>
<dbReference type="Pfam" id="PF13515">
    <property type="entry name" value="FUSC_2"/>
    <property type="match status" value="1"/>
</dbReference>
<evidence type="ECO:0000313" key="10">
    <source>
        <dbReference type="EMBL" id="MBB4893219.1"/>
    </source>
</evidence>
<dbReference type="PANTHER" id="PTHR30509">
    <property type="entry name" value="P-HYDROXYBENZOIC ACID EFFLUX PUMP SUBUNIT-RELATED"/>
    <property type="match status" value="1"/>
</dbReference>
<reference evidence="10 11" key="1">
    <citation type="submission" date="2020-08" db="EMBL/GenBank/DDBJ databases">
        <title>Genomic Encyclopedia of Type Strains, Phase III (KMG-III): the genomes of soil and plant-associated and newly described type strains.</title>
        <authorList>
            <person name="Whitman W."/>
        </authorList>
    </citation>
    <scope>NUCLEOTIDE SEQUENCE [LARGE SCALE GENOMIC DNA]</scope>
    <source>
        <strain evidence="10 11">CECT 3266</strain>
    </source>
</reference>
<comment type="similarity">
    <text evidence="6">Belongs to the YccS/YhfK family.</text>
</comment>
<evidence type="ECO:0000256" key="4">
    <source>
        <dbReference type="ARBA" id="ARBA00022989"/>
    </source>
</evidence>
<evidence type="ECO:0000256" key="2">
    <source>
        <dbReference type="ARBA" id="ARBA00022475"/>
    </source>
</evidence>
<dbReference type="AlphaFoldDB" id="A0A7W7LN97"/>